<dbReference type="UniPathway" id="UPA00074">
    <property type="reaction ID" value="UER00129"/>
</dbReference>
<dbReference type="EMBL" id="MFDM01000003">
    <property type="protein sequence ID" value="OGE44398.1"/>
    <property type="molecule type" value="Genomic_DNA"/>
</dbReference>
<name>A0A1F5KTY8_9BACT</name>
<dbReference type="InterPro" id="IPR010918">
    <property type="entry name" value="PurM-like_C_dom"/>
</dbReference>
<dbReference type="Proteomes" id="UP000178565">
    <property type="component" value="Unassembled WGS sequence"/>
</dbReference>
<evidence type="ECO:0000259" key="13">
    <source>
        <dbReference type="Pfam" id="PF02769"/>
    </source>
</evidence>
<evidence type="ECO:0000313" key="15">
    <source>
        <dbReference type="Proteomes" id="UP000178565"/>
    </source>
</evidence>
<evidence type="ECO:0000256" key="11">
    <source>
        <dbReference type="ARBA" id="ARBA00049057"/>
    </source>
</evidence>
<dbReference type="InterPro" id="IPR016188">
    <property type="entry name" value="PurM-like_N"/>
</dbReference>
<dbReference type="InterPro" id="IPR004733">
    <property type="entry name" value="PurM_cligase"/>
</dbReference>
<dbReference type="Pfam" id="PF00586">
    <property type="entry name" value="AIRS"/>
    <property type="match status" value="1"/>
</dbReference>
<evidence type="ECO:0000256" key="6">
    <source>
        <dbReference type="ARBA" id="ARBA00022741"/>
    </source>
</evidence>
<keyword evidence="7" id="KW-0067">ATP-binding</keyword>
<dbReference type="PANTHER" id="PTHR10520:SF12">
    <property type="entry name" value="TRIFUNCTIONAL PURINE BIOSYNTHETIC PROTEIN ADENOSINE-3"/>
    <property type="match status" value="1"/>
</dbReference>
<evidence type="ECO:0000256" key="3">
    <source>
        <dbReference type="ARBA" id="ARBA00013047"/>
    </source>
</evidence>
<comment type="caution">
    <text evidence="14">The sequence shown here is derived from an EMBL/GenBank/DDBJ whole genome shotgun (WGS) entry which is preliminary data.</text>
</comment>
<dbReference type="InterPro" id="IPR036921">
    <property type="entry name" value="PurM-like_N_sf"/>
</dbReference>
<keyword evidence="5" id="KW-0436">Ligase</keyword>
<evidence type="ECO:0000256" key="10">
    <source>
        <dbReference type="ARBA" id="ARBA00033093"/>
    </source>
</evidence>
<feature type="domain" description="PurM-like C-terminal" evidence="13">
    <location>
        <begin position="190"/>
        <end position="352"/>
    </location>
</feature>
<dbReference type="STRING" id="1797785.A3B45_03945"/>
<sequence>MKKAKAIIYSKVGDNYDTKDPINKLSQKAALTTAKNLKRIGFEEISSSRGESCFVWKQGKYFMASVIECLGTKNLIADEMRKITGETYYDVIAQDTVATFVNDLSTSGAKPLVVHAFWAVEDNSFLQDQQRMRNFVKGWTAACNLAGASWGGGETATLKGILKKDTINLAGSCVGIITSYKRLLTENKLKTGDRIVLIKSNGINANGISLARAIAKKLPQGYKTKLADGTLYGTALLTKSNIYAKLVQDLLDVKLDIHYITNITGHGLRKIMRATKNFSYILERIFQPQEIFLFIQKHANLDDYEMYQTYNMGQDYAIFLPEKHVKKALQIITKSGFEGLDAGYVKSGPRKVIIEPKNITFEGKSLDLR</sequence>
<evidence type="ECO:0000259" key="12">
    <source>
        <dbReference type="Pfam" id="PF00586"/>
    </source>
</evidence>
<dbReference type="Gene3D" id="3.30.1330.10">
    <property type="entry name" value="PurM-like, N-terminal domain"/>
    <property type="match status" value="1"/>
</dbReference>
<comment type="pathway">
    <text evidence="1">Purine metabolism; IMP biosynthesis via de novo pathway; 5-amino-1-(5-phospho-D-ribosyl)imidazole from N(2)-formyl-N(1)-(5-phospho-D-ribosyl)glycinamide: step 2/2.</text>
</comment>
<comment type="catalytic activity">
    <reaction evidence="11">
        <text>2-formamido-N(1)-(5-O-phospho-beta-D-ribosyl)acetamidine + ATP = 5-amino-1-(5-phospho-beta-D-ribosyl)imidazole + ADP + phosphate + H(+)</text>
        <dbReference type="Rhea" id="RHEA:23032"/>
        <dbReference type="ChEBI" id="CHEBI:15378"/>
        <dbReference type="ChEBI" id="CHEBI:30616"/>
        <dbReference type="ChEBI" id="CHEBI:43474"/>
        <dbReference type="ChEBI" id="CHEBI:137981"/>
        <dbReference type="ChEBI" id="CHEBI:147287"/>
        <dbReference type="ChEBI" id="CHEBI:456216"/>
        <dbReference type="EC" id="6.3.3.1"/>
    </reaction>
</comment>
<evidence type="ECO:0000256" key="7">
    <source>
        <dbReference type="ARBA" id="ARBA00022840"/>
    </source>
</evidence>
<evidence type="ECO:0000256" key="8">
    <source>
        <dbReference type="ARBA" id="ARBA00031908"/>
    </source>
</evidence>
<dbReference type="Pfam" id="PF02769">
    <property type="entry name" value="AIRS_C"/>
    <property type="match status" value="1"/>
</dbReference>
<dbReference type="SUPFAM" id="SSF55326">
    <property type="entry name" value="PurM N-terminal domain-like"/>
    <property type="match status" value="1"/>
</dbReference>
<dbReference type="GO" id="GO:0005829">
    <property type="term" value="C:cytosol"/>
    <property type="evidence" value="ECO:0007669"/>
    <property type="project" value="TreeGrafter"/>
</dbReference>
<reference evidence="14 15" key="1">
    <citation type="journal article" date="2016" name="Nat. Commun.">
        <title>Thousands of microbial genomes shed light on interconnected biogeochemical processes in an aquifer system.</title>
        <authorList>
            <person name="Anantharaman K."/>
            <person name="Brown C.T."/>
            <person name="Hug L.A."/>
            <person name="Sharon I."/>
            <person name="Castelle C.J."/>
            <person name="Probst A.J."/>
            <person name="Thomas B.C."/>
            <person name="Singh A."/>
            <person name="Wilkins M.J."/>
            <person name="Karaoz U."/>
            <person name="Brodie E.L."/>
            <person name="Williams K.H."/>
            <person name="Hubbard S.S."/>
            <person name="Banfield J.F."/>
        </authorList>
    </citation>
    <scope>NUCLEOTIDE SEQUENCE [LARGE SCALE GENOMIC DNA]</scope>
</reference>
<evidence type="ECO:0000256" key="5">
    <source>
        <dbReference type="ARBA" id="ARBA00022598"/>
    </source>
</evidence>
<dbReference type="SUPFAM" id="SSF56042">
    <property type="entry name" value="PurM C-terminal domain-like"/>
    <property type="match status" value="1"/>
</dbReference>
<dbReference type="PANTHER" id="PTHR10520">
    <property type="entry name" value="TRIFUNCTIONAL PURINE BIOSYNTHETIC PROTEIN ADENOSINE-3-RELATED"/>
    <property type="match status" value="1"/>
</dbReference>
<keyword evidence="6" id="KW-0547">Nucleotide-binding</keyword>
<dbReference type="GO" id="GO:0006189">
    <property type="term" value="P:'de novo' IMP biosynthetic process"/>
    <property type="evidence" value="ECO:0007669"/>
    <property type="project" value="UniProtKB-UniPathway"/>
</dbReference>
<dbReference type="Gene3D" id="3.90.650.10">
    <property type="entry name" value="PurM-like C-terminal domain"/>
    <property type="match status" value="1"/>
</dbReference>
<protein>
    <recommendedName>
        <fullName evidence="4">Phosphoribosylformylglycinamidine cyclo-ligase</fullName>
        <ecNumber evidence="3">6.3.3.1</ecNumber>
    </recommendedName>
    <alternativeName>
        <fullName evidence="9">AIR synthase</fullName>
    </alternativeName>
    <alternativeName>
        <fullName evidence="10">AIRS</fullName>
    </alternativeName>
    <alternativeName>
        <fullName evidence="8">Phosphoribosyl-aminoimidazole synthetase</fullName>
    </alternativeName>
</protein>
<accession>A0A1F5KTY8</accession>
<evidence type="ECO:0000256" key="1">
    <source>
        <dbReference type="ARBA" id="ARBA00004686"/>
    </source>
</evidence>
<gene>
    <name evidence="14" type="ORF">A3B45_03945</name>
</gene>
<organism evidence="14 15">
    <name type="scientific">Candidatus Daviesbacteria bacterium RIFCSPLOWO2_01_FULL_39_12</name>
    <dbReference type="NCBI Taxonomy" id="1797785"/>
    <lineage>
        <taxon>Bacteria</taxon>
        <taxon>Candidatus Daviesiibacteriota</taxon>
    </lineage>
</organism>
<evidence type="ECO:0000256" key="9">
    <source>
        <dbReference type="ARBA" id="ARBA00032931"/>
    </source>
</evidence>
<proteinExistence type="inferred from homology"/>
<dbReference type="InterPro" id="IPR036676">
    <property type="entry name" value="PurM-like_C_sf"/>
</dbReference>
<dbReference type="GO" id="GO:0046084">
    <property type="term" value="P:adenine biosynthetic process"/>
    <property type="evidence" value="ECO:0007669"/>
    <property type="project" value="TreeGrafter"/>
</dbReference>
<dbReference type="EC" id="6.3.3.1" evidence="3"/>
<evidence type="ECO:0000313" key="14">
    <source>
        <dbReference type="EMBL" id="OGE44398.1"/>
    </source>
</evidence>
<feature type="domain" description="PurM-like N-terminal" evidence="12">
    <location>
        <begin position="59"/>
        <end position="177"/>
    </location>
</feature>
<evidence type="ECO:0000256" key="4">
    <source>
        <dbReference type="ARBA" id="ARBA00020367"/>
    </source>
</evidence>
<dbReference type="GO" id="GO:0005524">
    <property type="term" value="F:ATP binding"/>
    <property type="evidence" value="ECO:0007669"/>
    <property type="project" value="UniProtKB-KW"/>
</dbReference>
<dbReference type="GO" id="GO:0004637">
    <property type="term" value="F:phosphoribosylamine-glycine ligase activity"/>
    <property type="evidence" value="ECO:0007669"/>
    <property type="project" value="TreeGrafter"/>
</dbReference>
<dbReference type="AlphaFoldDB" id="A0A1F5KTY8"/>
<comment type="similarity">
    <text evidence="2">Belongs to the AIR synthase family.</text>
</comment>
<dbReference type="GO" id="GO:0004641">
    <property type="term" value="F:phosphoribosylformylglycinamidine cyclo-ligase activity"/>
    <property type="evidence" value="ECO:0007669"/>
    <property type="project" value="UniProtKB-EC"/>
</dbReference>
<evidence type="ECO:0000256" key="2">
    <source>
        <dbReference type="ARBA" id="ARBA00010280"/>
    </source>
</evidence>